<dbReference type="AlphaFoldDB" id="A0A643C674"/>
<protein>
    <submittedName>
        <fullName evidence="2">Uncharacterized protein</fullName>
    </submittedName>
</protein>
<dbReference type="Proteomes" id="UP000437017">
    <property type="component" value="Unassembled WGS sequence"/>
</dbReference>
<evidence type="ECO:0000256" key="1">
    <source>
        <dbReference type="SAM" id="MobiDB-lite"/>
    </source>
</evidence>
<accession>A0A643C674</accession>
<evidence type="ECO:0000313" key="3">
    <source>
        <dbReference type="Proteomes" id="UP000437017"/>
    </source>
</evidence>
<gene>
    <name evidence="2" type="ORF">E2I00_000505</name>
</gene>
<dbReference type="EMBL" id="SGJD01002432">
    <property type="protein sequence ID" value="KAB0395634.1"/>
    <property type="molecule type" value="Genomic_DNA"/>
</dbReference>
<evidence type="ECO:0000313" key="2">
    <source>
        <dbReference type="EMBL" id="KAB0395634.1"/>
    </source>
</evidence>
<name>A0A643C674_BALPH</name>
<reference evidence="2 3" key="1">
    <citation type="journal article" date="2019" name="PLoS ONE">
        <title>Genomic analyses reveal an absence of contemporary introgressive admixture between fin whales and blue whales, despite known hybrids.</title>
        <authorList>
            <person name="Westbury M.V."/>
            <person name="Petersen B."/>
            <person name="Lorenzen E.D."/>
        </authorList>
    </citation>
    <scope>NUCLEOTIDE SEQUENCE [LARGE SCALE GENOMIC DNA]</scope>
    <source>
        <strain evidence="2">FinWhale-01</strain>
    </source>
</reference>
<organism evidence="2 3">
    <name type="scientific">Balaenoptera physalus</name>
    <name type="common">Fin whale</name>
    <name type="synonym">Balaena physalus</name>
    <dbReference type="NCBI Taxonomy" id="9770"/>
    <lineage>
        <taxon>Eukaryota</taxon>
        <taxon>Metazoa</taxon>
        <taxon>Chordata</taxon>
        <taxon>Craniata</taxon>
        <taxon>Vertebrata</taxon>
        <taxon>Euteleostomi</taxon>
        <taxon>Mammalia</taxon>
        <taxon>Eutheria</taxon>
        <taxon>Laurasiatheria</taxon>
        <taxon>Artiodactyla</taxon>
        <taxon>Whippomorpha</taxon>
        <taxon>Cetacea</taxon>
        <taxon>Mysticeti</taxon>
        <taxon>Balaenopteridae</taxon>
        <taxon>Balaenoptera</taxon>
    </lineage>
</organism>
<feature type="region of interest" description="Disordered" evidence="1">
    <location>
        <begin position="342"/>
        <end position="372"/>
    </location>
</feature>
<feature type="compositionally biased region" description="Basic residues" evidence="1">
    <location>
        <begin position="72"/>
        <end position="87"/>
    </location>
</feature>
<keyword evidence="3" id="KW-1185">Reference proteome</keyword>
<dbReference type="OrthoDB" id="9922809at2759"/>
<sequence length="372" mass="40047">MPTGVPLGNGQPQEAGPAAGSDSPPNKRRPVRGPGVGGGPQTPRDLGSSAAAQEIEVACRARPEGTSTTLRWKQHRHAQARPPRAAKAHGELFRSARDAEHENCEILGKVKLEECESHRITGSGAKAAPSALAAAMAVQVPLWHHYLQAIRSRGAPRARDFQRAEDVLLSVLEQVRALDPRLLVDYSRGLEAFRAQCRGHIVPSEVLQVPKDLLVVAVVNRKRHGLFTPRAARITRLETIRFNVVPMVQRKLRVPALEGARLVPGFPEGGLERIIRQEVALVPASRALEAGRPSRGHYLDGLSILDRVNHESWREGGEGPGLTLGHLKVRVGGLAVPRTCSASAGPVSVTRGRGQGHPGWTLLPAPPVDSQD</sequence>
<proteinExistence type="predicted"/>
<feature type="region of interest" description="Disordered" evidence="1">
    <location>
        <begin position="1"/>
        <end position="90"/>
    </location>
</feature>
<comment type="caution">
    <text evidence="2">The sequence shown here is derived from an EMBL/GenBank/DDBJ whole genome shotgun (WGS) entry which is preliminary data.</text>
</comment>